<accession>A0A9E6U0I6</accession>
<dbReference type="PANTHER" id="PTHR44936">
    <property type="entry name" value="SENSOR PROTEIN CREC"/>
    <property type="match status" value="1"/>
</dbReference>
<dbReference type="Pfam" id="PF02518">
    <property type="entry name" value="HATPase_c"/>
    <property type="match status" value="1"/>
</dbReference>
<evidence type="ECO:0000256" key="5">
    <source>
        <dbReference type="ARBA" id="ARBA00022777"/>
    </source>
</evidence>
<dbReference type="GO" id="GO:0005524">
    <property type="term" value="F:ATP binding"/>
    <property type="evidence" value="ECO:0007669"/>
    <property type="project" value="UniProtKB-KW"/>
</dbReference>
<name>A0A9E6U0I6_9PSED</name>
<evidence type="ECO:0000313" key="8">
    <source>
        <dbReference type="EMBL" id="QXI40510.1"/>
    </source>
</evidence>
<protein>
    <recommendedName>
        <fullName evidence="2">histidine kinase</fullName>
        <ecNumber evidence="2">2.7.13.3</ecNumber>
    </recommendedName>
</protein>
<organism evidence="8 9">
    <name type="scientific">Pseudomonas xantholysinigenes</name>
    <dbReference type="NCBI Taxonomy" id="2745490"/>
    <lineage>
        <taxon>Bacteria</taxon>
        <taxon>Pseudomonadati</taxon>
        <taxon>Pseudomonadota</taxon>
        <taxon>Gammaproteobacteria</taxon>
        <taxon>Pseudomonadales</taxon>
        <taxon>Pseudomonadaceae</taxon>
        <taxon>Pseudomonas</taxon>
    </lineage>
</organism>
<evidence type="ECO:0000313" key="9">
    <source>
        <dbReference type="Proteomes" id="UP000633418"/>
    </source>
</evidence>
<evidence type="ECO:0000256" key="4">
    <source>
        <dbReference type="ARBA" id="ARBA00022741"/>
    </source>
</evidence>
<comment type="catalytic activity">
    <reaction evidence="1">
        <text>ATP + protein L-histidine = ADP + protein N-phospho-L-histidine.</text>
        <dbReference type="EC" id="2.7.13.3"/>
    </reaction>
</comment>
<sequence length="801" mass="89060">MATFSVAARTLVHLGAELITSDEVAINELIKNAFDAESPRVKIDIHIPVPQPVVDESISKINRSKGTPTFKAVIQEIKKEITEQTYGTSEHSRVIELLEEFDSHPTAEQATRTIESLNYISIEDSGCGMDAKTLESVFLAIGTPSKLTTNNSKDLSRKILGNKGIGRLAMMRLGDSAKVTSWSKGGNAHEILFDWRLFDDPTKDINDISLDIKSSTRVRQTESGTVITISALKSHWTEEKIRNKLIGDFLRRLQNPFVKPEETNEGADKNLQAGTIEKTKILGFPIDIHINGGARIPIEGMKKLLTDLVQTDIELEFNPKELSDNNGPALRTELIDYQRGNEPEITVRTTSELTHALTTSIVALKKIGPIRATIRWFNRDRLRQQATLHGNWKAAKAELDIWSGGIAIYRDGFRVGFSGQSTGEDWLGLDSSALKRGGFAVNRIQTVGALEISRAENPGLVDRSNREGLIESPESNLVREMLTKFAIDELRRYIGHEGHEEKKAKLDDIVESAPATIRARVVQAEQGLTDIRSKVPLEVQGSVQSIADHLHFIKNEVTRFEEASKLAGERREDILELAGVGTVMSGVLHELTRTTGHTRQLMQKLSKDESPQTKALLGKLDAEIKAINTRLRQLDPLTPSGRHRKEVFDLSALLNTIIEGYAARFERHEVKCKLIISNEPELRPVKVNMVRGFVSLAIENLITNSIYWVQQSIKPGQTDRCISIELDPESRTLTLRDNGPGISPADKNRIFTAGFSLRPRGQGLGLFIAAEVATYHEAKLVLDSADDDGRFRGFVLELPKE</sequence>
<dbReference type="EMBL" id="CP077095">
    <property type="protein sequence ID" value="QXI40510.1"/>
    <property type="molecule type" value="Genomic_DNA"/>
</dbReference>
<dbReference type="GO" id="GO:0004673">
    <property type="term" value="F:protein histidine kinase activity"/>
    <property type="evidence" value="ECO:0007669"/>
    <property type="project" value="UniProtKB-EC"/>
</dbReference>
<dbReference type="SMART" id="SM00387">
    <property type="entry name" value="HATPase_c"/>
    <property type="match status" value="1"/>
</dbReference>
<keyword evidence="9" id="KW-1185">Reference proteome</keyword>
<dbReference type="InterPro" id="IPR005467">
    <property type="entry name" value="His_kinase_dom"/>
</dbReference>
<keyword evidence="6 8" id="KW-0067">ATP-binding</keyword>
<evidence type="ECO:0000256" key="1">
    <source>
        <dbReference type="ARBA" id="ARBA00000085"/>
    </source>
</evidence>
<dbReference type="InterPro" id="IPR003594">
    <property type="entry name" value="HATPase_dom"/>
</dbReference>
<proteinExistence type="predicted"/>
<dbReference type="KEGG" id="pxn:HU772_010740"/>
<keyword evidence="3" id="KW-0808">Transferase</keyword>
<dbReference type="SUPFAM" id="SSF55874">
    <property type="entry name" value="ATPase domain of HSP90 chaperone/DNA topoisomerase II/histidine kinase"/>
    <property type="match status" value="2"/>
</dbReference>
<dbReference type="PANTHER" id="PTHR44936:SF10">
    <property type="entry name" value="SENSOR PROTEIN RSTB"/>
    <property type="match status" value="1"/>
</dbReference>
<evidence type="ECO:0000256" key="2">
    <source>
        <dbReference type="ARBA" id="ARBA00012438"/>
    </source>
</evidence>
<dbReference type="InterPro" id="IPR050980">
    <property type="entry name" value="2C_sensor_his_kinase"/>
</dbReference>
<keyword evidence="5" id="KW-0418">Kinase</keyword>
<dbReference type="RefSeq" id="WP_186661685.1">
    <property type="nucleotide sequence ID" value="NZ_CP077095.1"/>
</dbReference>
<evidence type="ECO:0000256" key="3">
    <source>
        <dbReference type="ARBA" id="ARBA00022679"/>
    </source>
</evidence>
<dbReference type="PROSITE" id="PS50109">
    <property type="entry name" value="HIS_KIN"/>
    <property type="match status" value="1"/>
</dbReference>
<reference evidence="8 9" key="2">
    <citation type="journal article" date="2021" name="Microorganisms">
        <title>The Ever-Expanding Pseudomonas Genus: Description of 43 New Species and Partition of the Pseudomonas putida Group.</title>
        <authorList>
            <person name="Girard L."/>
            <person name="Lood C."/>
            <person name="Hofte M."/>
            <person name="Vandamme P."/>
            <person name="Rokni-Zadeh H."/>
            <person name="van Noort V."/>
            <person name="Lavigne R."/>
            <person name="De Mot R."/>
        </authorList>
    </citation>
    <scope>NUCLEOTIDE SEQUENCE [LARGE SCALE GENOMIC DNA]</scope>
    <source>
        <strain evidence="8 9">RW9S1A</strain>
    </source>
</reference>
<dbReference type="Pfam" id="PF13589">
    <property type="entry name" value="HATPase_c_3"/>
    <property type="match status" value="1"/>
</dbReference>
<evidence type="ECO:0000259" key="7">
    <source>
        <dbReference type="PROSITE" id="PS50109"/>
    </source>
</evidence>
<feature type="domain" description="Histidine kinase" evidence="7">
    <location>
        <begin position="586"/>
        <end position="801"/>
    </location>
</feature>
<keyword evidence="4" id="KW-0547">Nucleotide-binding</keyword>
<reference evidence="8 9" key="1">
    <citation type="journal article" date="2020" name="Microorganisms">
        <title>Reliable Identification of Environmental Pseudomonas Isolates Using the rpoD Gene.</title>
        <authorList>
            <consortium name="The Broad Institute Genome Sequencing Platform"/>
            <person name="Girard L."/>
            <person name="Lood C."/>
            <person name="Rokni-Zadeh H."/>
            <person name="van Noort V."/>
            <person name="Lavigne R."/>
            <person name="De Mot R."/>
        </authorList>
    </citation>
    <scope>NUCLEOTIDE SEQUENCE [LARGE SCALE GENOMIC DNA]</scope>
    <source>
        <strain evidence="8 9">RW9S1A</strain>
    </source>
</reference>
<dbReference type="Proteomes" id="UP000633418">
    <property type="component" value="Chromosome"/>
</dbReference>
<dbReference type="Gene3D" id="3.30.565.10">
    <property type="entry name" value="Histidine kinase-like ATPase, C-terminal domain"/>
    <property type="match status" value="2"/>
</dbReference>
<dbReference type="AlphaFoldDB" id="A0A9E6U0I6"/>
<gene>
    <name evidence="8" type="ORF">HU772_010740</name>
</gene>
<dbReference type="EC" id="2.7.13.3" evidence="2"/>
<evidence type="ECO:0000256" key="6">
    <source>
        <dbReference type="ARBA" id="ARBA00022840"/>
    </source>
</evidence>
<dbReference type="InterPro" id="IPR036890">
    <property type="entry name" value="HATPase_C_sf"/>
</dbReference>